<dbReference type="Pfam" id="PF13692">
    <property type="entry name" value="Glyco_trans_1_4"/>
    <property type="match status" value="1"/>
</dbReference>
<proteinExistence type="predicted"/>
<dbReference type="PANTHER" id="PTHR12526:SF510">
    <property type="entry name" value="D-INOSITOL 3-PHOSPHATE GLYCOSYLTRANSFERASE"/>
    <property type="match status" value="1"/>
</dbReference>
<dbReference type="RefSeq" id="WP_006503786.1">
    <property type="nucleotide sequence ID" value="NZ_BAGZ01000018.1"/>
</dbReference>
<dbReference type="AlphaFoldDB" id="K6VQP1"/>
<dbReference type="Pfam" id="PF13439">
    <property type="entry name" value="Glyco_transf_4"/>
    <property type="match status" value="1"/>
</dbReference>
<dbReference type="OrthoDB" id="8878585at2"/>
<protein>
    <submittedName>
        <fullName evidence="4">Putative glycosyltransferase</fullName>
    </submittedName>
</protein>
<dbReference type="EMBL" id="BAGZ01000018">
    <property type="protein sequence ID" value="GAB79029.1"/>
    <property type="molecule type" value="Genomic_DNA"/>
</dbReference>
<reference evidence="4 5" key="1">
    <citation type="submission" date="2012-08" db="EMBL/GenBank/DDBJ databases">
        <title>Whole genome shotgun sequence of Austwickia chelonae NBRC 105200.</title>
        <authorList>
            <person name="Yoshida I."/>
            <person name="Hosoyama A."/>
            <person name="Tsuchikane K."/>
            <person name="Katsumata H."/>
            <person name="Ando Y."/>
            <person name="Ohji S."/>
            <person name="Hamada M."/>
            <person name="Tamura T."/>
            <person name="Yamazoe A."/>
            <person name="Yamazaki S."/>
            <person name="Fujita N."/>
        </authorList>
    </citation>
    <scope>NUCLEOTIDE SEQUENCE [LARGE SCALE GENOMIC DNA]</scope>
    <source>
        <strain evidence="4 5">NBRC 105200</strain>
    </source>
</reference>
<dbReference type="STRING" id="100225.SAMN05421595_2890"/>
<organism evidence="4 5">
    <name type="scientific">Austwickia chelonae NBRC 105200</name>
    <dbReference type="NCBI Taxonomy" id="1184607"/>
    <lineage>
        <taxon>Bacteria</taxon>
        <taxon>Bacillati</taxon>
        <taxon>Actinomycetota</taxon>
        <taxon>Actinomycetes</taxon>
        <taxon>Micrococcales</taxon>
        <taxon>Dermatophilaceae</taxon>
        <taxon>Austwickia</taxon>
    </lineage>
</organism>
<evidence type="ECO:0000256" key="2">
    <source>
        <dbReference type="ARBA" id="ARBA00022679"/>
    </source>
</evidence>
<sequence length="403" mass="42884">MRTAQHSHRIMAVHPGAERYGSDRMFAEAVTGFLLAGHDVQVVLPGEGPLGTQLRATGASVDIADMPVLRKSALSPRGLITLPWQMTTGLVQAISLLRSHRPDVVYVSTLTIPTWLLAARLSGVRVVCHVHEAEQAASRVVRTGLAAPLLLTDKVILNSAFSANVLNEAVPALERRGTVVPNGVGAPTGATIAPREKLEGPVKLLFVGRISPRKGPDVAIDALRRLRDTGTDAHLRIVGSVFDGYEWFEEQLRSDAADLIDAGIVTLQGFTDDVWSELAACDIALVPSVMAEPFGNTAVEAVLAQRPVVVSNIGGLPEAVSGIDSADLARAGDALALAEAVRRVIDAWPQMIDRAAAARDRALIRFAPESYRASVTQLVCDLDRGTTTPSTATDVDTQTEGTR</sequence>
<evidence type="ECO:0000313" key="4">
    <source>
        <dbReference type="EMBL" id="GAB79029.1"/>
    </source>
</evidence>
<feature type="domain" description="Glycosyltransferase subfamily 4-like N-terminal" evidence="3">
    <location>
        <begin position="24"/>
        <end position="184"/>
    </location>
</feature>
<evidence type="ECO:0000259" key="3">
    <source>
        <dbReference type="Pfam" id="PF13439"/>
    </source>
</evidence>
<keyword evidence="1" id="KW-0328">Glycosyltransferase</keyword>
<dbReference type="CDD" id="cd03801">
    <property type="entry name" value="GT4_PimA-like"/>
    <property type="match status" value="1"/>
</dbReference>
<dbReference type="PANTHER" id="PTHR12526">
    <property type="entry name" value="GLYCOSYLTRANSFERASE"/>
    <property type="match status" value="1"/>
</dbReference>
<comment type="caution">
    <text evidence="4">The sequence shown here is derived from an EMBL/GenBank/DDBJ whole genome shotgun (WGS) entry which is preliminary data.</text>
</comment>
<dbReference type="Gene3D" id="3.40.50.2000">
    <property type="entry name" value="Glycogen Phosphorylase B"/>
    <property type="match status" value="2"/>
</dbReference>
<name>K6VQP1_9MICO</name>
<dbReference type="Proteomes" id="UP000008495">
    <property type="component" value="Unassembled WGS sequence"/>
</dbReference>
<dbReference type="eggNOG" id="COG0438">
    <property type="taxonomic scope" value="Bacteria"/>
</dbReference>
<gene>
    <name evidence="4" type="ORF">AUCHE_18_00300</name>
</gene>
<evidence type="ECO:0000256" key="1">
    <source>
        <dbReference type="ARBA" id="ARBA00022676"/>
    </source>
</evidence>
<accession>K6VQP1</accession>
<dbReference type="SUPFAM" id="SSF53756">
    <property type="entry name" value="UDP-Glycosyltransferase/glycogen phosphorylase"/>
    <property type="match status" value="1"/>
</dbReference>
<keyword evidence="5" id="KW-1185">Reference proteome</keyword>
<evidence type="ECO:0000313" key="5">
    <source>
        <dbReference type="Proteomes" id="UP000008495"/>
    </source>
</evidence>
<dbReference type="InterPro" id="IPR028098">
    <property type="entry name" value="Glyco_trans_4-like_N"/>
</dbReference>
<dbReference type="GO" id="GO:0016757">
    <property type="term" value="F:glycosyltransferase activity"/>
    <property type="evidence" value="ECO:0007669"/>
    <property type="project" value="UniProtKB-KW"/>
</dbReference>
<keyword evidence="2 4" id="KW-0808">Transferase</keyword>